<evidence type="ECO:0000313" key="9">
    <source>
        <dbReference type="Proteomes" id="UP000009168"/>
    </source>
</evidence>
<feature type="compositionally biased region" description="Basic and acidic residues" evidence="6">
    <location>
        <begin position="1571"/>
        <end position="1581"/>
    </location>
</feature>
<dbReference type="OrthoDB" id="436852at2759"/>
<dbReference type="GO" id="GO:0045944">
    <property type="term" value="P:positive regulation of transcription by RNA polymerase II"/>
    <property type="evidence" value="ECO:0007669"/>
    <property type="project" value="TreeGrafter"/>
</dbReference>
<feature type="compositionally biased region" description="Low complexity" evidence="6">
    <location>
        <begin position="2246"/>
        <end position="2256"/>
    </location>
</feature>
<dbReference type="InterPro" id="IPR019786">
    <property type="entry name" value="Zinc_finger_PHD-type_CS"/>
</dbReference>
<protein>
    <submittedName>
        <fullName evidence="8">PHD-finger protein</fullName>
    </submittedName>
</protein>
<feature type="compositionally biased region" description="Polar residues" evidence="6">
    <location>
        <begin position="1877"/>
        <end position="1886"/>
    </location>
</feature>
<dbReference type="GO" id="GO:0016592">
    <property type="term" value="C:mediator complex"/>
    <property type="evidence" value="ECO:0007669"/>
    <property type="project" value="TreeGrafter"/>
</dbReference>
<dbReference type="PROSITE" id="PS01359">
    <property type="entry name" value="ZF_PHD_1"/>
    <property type="match status" value="1"/>
</dbReference>
<feature type="compositionally biased region" description="Low complexity" evidence="6">
    <location>
        <begin position="2923"/>
        <end position="2938"/>
    </location>
</feature>
<feature type="region of interest" description="Disordered" evidence="6">
    <location>
        <begin position="2823"/>
        <end position="2864"/>
    </location>
</feature>
<dbReference type="PANTHER" id="PTHR46007:SF9">
    <property type="entry name" value="AT HOOK TRANSCRIPTION FACTOR FAMILY-RELATED"/>
    <property type="match status" value="1"/>
</dbReference>
<feature type="region of interest" description="Disordered" evidence="6">
    <location>
        <begin position="2375"/>
        <end position="2399"/>
    </location>
</feature>
<feature type="compositionally biased region" description="Basic and acidic residues" evidence="6">
    <location>
        <begin position="1954"/>
        <end position="1973"/>
    </location>
</feature>
<feature type="compositionally biased region" description="Acidic residues" evidence="6">
    <location>
        <begin position="1940"/>
        <end position="1953"/>
    </location>
</feature>
<feature type="compositionally biased region" description="Low complexity" evidence="6">
    <location>
        <begin position="2431"/>
        <end position="2453"/>
    </location>
</feature>
<feature type="compositionally biased region" description="Low complexity" evidence="6">
    <location>
        <begin position="2222"/>
        <end position="2237"/>
    </location>
</feature>
<feature type="compositionally biased region" description="Low complexity" evidence="6">
    <location>
        <begin position="3019"/>
        <end position="3047"/>
    </location>
</feature>
<feature type="region of interest" description="Disordered" evidence="6">
    <location>
        <begin position="354"/>
        <end position="385"/>
    </location>
</feature>
<reference evidence="9" key="1">
    <citation type="journal article" date="2006" name="PLoS Biol.">
        <title>Macronuclear genome sequence of the ciliate Tetrahymena thermophila, a model eukaryote.</title>
        <authorList>
            <person name="Eisen J.A."/>
            <person name="Coyne R.S."/>
            <person name="Wu M."/>
            <person name="Wu D."/>
            <person name="Thiagarajan M."/>
            <person name="Wortman J.R."/>
            <person name="Badger J.H."/>
            <person name="Ren Q."/>
            <person name="Amedeo P."/>
            <person name="Jones K.M."/>
            <person name="Tallon L.J."/>
            <person name="Delcher A.L."/>
            <person name="Salzberg S.L."/>
            <person name="Silva J.C."/>
            <person name="Haas B.J."/>
            <person name="Majoros W.H."/>
            <person name="Farzad M."/>
            <person name="Carlton J.M."/>
            <person name="Smith R.K. Jr."/>
            <person name="Garg J."/>
            <person name="Pearlman R.E."/>
            <person name="Karrer K.M."/>
            <person name="Sun L."/>
            <person name="Manning G."/>
            <person name="Elde N.C."/>
            <person name="Turkewitz A.P."/>
            <person name="Asai D.J."/>
            <person name="Wilkes D.E."/>
            <person name="Wang Y."/>
            <person name="Cai H."/>
            <person name="Collins K."/>
            <person name="Stewart B.A."/>
            <person name="Lee S.R."/>
            <person name="Wilamowska K."/>
            <person name="Weinberg Z."/>
            <person name="Ruzzo W.L."/>
            <person name="Wloga D."/>
            <person name="Gaertig J."/>
            <person name="Frankel J."/>
            <person name="Tsao C.-C."/>
            <person name="Gorovsky M.A."/>
            <person name="Keeling P.J."/>
            <person name="Waller R.F."/>
            <person name="Patron N.J."/>
            <person name="Cherry J.M."/>
            <person name="Stover N.A."/>
            <person name="Krieger C.J."/>
            <person name="del Toro C."/>
            <person name="Ryder H.F."/>
            <person name="Williamson S.C."/>
            <person name="Barbeau R.A."/>
            <person name="Hamilton E.P."/>
            <person name="Orias E."/>
        </authorList>
    </citation>
    <scope>NUCLEOTIDE SEQUENCE [LARGE SCALE GENOMIC DNA]</scope>
    <source>
        <strain evidence="9">SB210</strain>
    </source>
</reference>
<keyword evidence="9" id="KW-1185">Reference proteome</keyword>
<dbReference type="PANTHER" id="PTHR46007">
    <property type="entry name" value="MEDIATOR OF RNA POLYMERASE II TRANSCRIPTION SUBUNIT 12"/>
    <property type="match status" value="1"/>
</dbReference>
<feature type="coiled-coil region" evidence="5">
    <location>
        <begin position="1091"/>
        <end position="1124"/>
    </location>
</feature>
<feature type="region of interest" description="Disordered" evidence="6">
    <location>
        <begin position="2919"/>
        <end position="2990"/>
    </location>
</feature>
<feature type="coiled-coil region" evidence="5">
    <location>
        <begin position="1452"/>
        <end position="1506"/>
    </location>
</feature>
<feature type="coiled-coil region" evidence="5">
    <location>
        <begin position="1283"/>
        <end position="1310"/>
    </location>
</feature>
<dbReference type="GO" id="GO:0003713">
    <property type="term" value="F:transcription coactivator activity"/>
    <property type="evidence" value="ECO:0007669"/>
    <property type="project" value="TreeGrafter"/>
</dbReference>
<evidence type="ECO:0000256" key="4">
    <source>
        <dbReference type="PROSITE-ProRule" id="PRU00146"/>
    </source>
</evidence>
<dbReference type="InterPro" id="IPR019787">
    <property type="entry name" value="Znf_PHD-finger"/>
</dbReference>
<feature type="compositionally biased region" description="Basic and acidic residues" evidence="6">
    <location>
        <begin position="970"/>
        <end position="988"/>
    </location>
</feature>
<organism evidence="8 9">
    <name type="scientific">Tetrahymena thermophila (strain SB210)</name>
    <dbReference type="NCBI Taxonomy" id="312017"/>
    <lineage>
        <taxon>Eukaryota</taxon>
        <taxon>Sar</taxon>
        <taxon>Alveolata</taxon>
        <taxon>Ciliophora</taxon>
        <taxon>Intramacronucleata</taxon>
        <taxon>Oligohymenophorea</taxon>
        <taxon>Hymenostomatida</taxon>
        <taxon>Tetrahymenina</taxon>
        <taxon>Tetrahymenidae</taxon>
        <taxon>Tetrahymena</taxon>
    </lineage>
</organism>
<dbReference type="GO" id="GO:0008270">
    <property type="term" value="F:zinc ion binding"/>
    <property type="evidence" value="ECO:0007669"/>
    <property type="project" value="UniProtKB-KW"/>
</dbReference>
<feature type="region of interest" description="Disordered" evidence="6">
    <location>
        <begin position="1912"/>
        <end position="1973"/>
    </location>
</feature>
<feature type="compositionally biased region" description="Low complexity" evidence="6">
    <location>
        <begin position="3134"/>
        <end position="3230"/>
    </location>
</feature>
<feature type="region of interest" description="Disordered" evidence="6">
    <location>
        <begin position="2067"/>
        <end position="2280"/>
    </location>
</feature>
<feature type="compositionally biased region" description="Polar residues" evidence="6">
    <location>
        <begin position="2969"/>
        <end position="2990"/>
    </location>
</feature>
<evidence type="ECO:0000256" key="3">
    <source>
        <dbReference type="ARBA" id="ARBA00022833"/>
    </source>
</evidence>
<proteinExistence type="predicted"/>
<dbReference type="Proteomes" id="UP000009168">
    <property type="component" value="Unassembled WGS sequence"/>
</dbReference>
<dbReference type="Gene3D" id="3.30.40.10">
    <property type="entry name" value="Zinc/RING finger domain, C3HC4 (zinc finger)"/>
    <property type="match status" value="3"/>
</dbReference>
<feature type="compositionally biased region" description="Basic and acidic residues" evidence="6">
    <location>
        <begin position="935"/>
        <end position="963"/>
    </location>
</feature>
<dbReference type="RefSeq" id="XP_001026062.2">
    <property type="nucleotide sequence ID" value="XM_001026062.2"/>
</dbReference>
<feature type="compositionally biased region" description="Low complexity" evidence="6">
    <location>
        <begin position="2827"/>
        <end position="2839"/>
    </location>
</feature>
<feature type="compositionally biased region" description="Polar residues" evidence="6">
    <location>
        <begin position="2848"/>
        <end position="2864"/>
    </location>
</feature>
<dbReference type="InParanoid" id="Q24DG1"/>
<dbReference type="InterPro" id="IPR051647">
    <property type="entry name" value="Mediator_comp_sub12"/>
</dbReference>
<feature type="region of interest" description="Disordered" evidence="6">
    <location>
        <begin position="3278"/>
        <end position="3300"/>
    </location>
</feature>
<feature type="region of interest" description="Disordered" evidence="6">
    <location>
        <begin position="873"/>
        <end position="1032"/>
    </location>
</feature>
<name>Q24DG1_TETTS</name>
<evidence type="ECO:0000313" key="8">
    <source>
        <dbReference type="EMBL" id="EAS05817.2"/>
    </source>
</evidence>
<dbReference type="PROSITE" id="PS50016">
    <property type="entry name" value="ZF_PHD_2"/>
    <property type="match status" value="1"/>
</dbReference>
<keyword evidence="3" id="KW-0862">Zinc</keyword>
<feature type="compositionally biased region" description="Low complexity" evidence="6">
    <location>
        <begin position="2090"/>
        <end position="2127"/>
    </location>
</feature>
<feature type="compositionally biased region" description="Low complexity" evidence="6">
    <location>
        <begin position="3069"/>
        <end position="3095"/>
    </location>
</feature>
<feature type="domain" description="PHD-type" evidence="7">
    <location>
        <begin position="487"/>
        <end position="538"/>
    </location>
</feature>
<feature type="region of interest" description="Disordered" evidence="6">
    <location>
        <begin position="3008"/>
        <end position="3249"/>
    </location>
</feature>
<evidence type="ECO:0000256" key="5">
    <source>
        <dbReference type="SAM" id="Coils"/>
    </source>
</evidence>
<dbReference type="CDD" id="cd15489">
    <property type="entry name" value="PHD_SF"/>
    <property type="match status" value="1"/>
</dbReference>
<feature type="compositionally biased region" description="Polar residues" evidence="6">
    <location>
        <begin position="2375"/>
        <end position="2385"/>
    </location>
</feature>
<feature type="compositionally biased region" description="Low complexity" evidence="6">
    <location>
        <begin position="2762"/>
        <end position="2776"/>
    </location>
</feature>
<feature type="region of interest" description="Disordered" evidence="6">
    <location>
        <begin position="1817"/>
        <end position="1891"/>
    </location>
</feature>
<dbReference type="EMBL" id="GG662327">
    <property type="protein sequence ID" value="EAS05817.2"/>
    <property type="molecule type" value="Genomic_DNA"/>
</dbReference>
<sequence length="3300" mass="384092">MNWSQKLSKKKKQINKQQKEEEKQYQIDFNKYKKINRNSLLKNQIKQRKIYIDCYIDYTYLQRIHKQIMEEEKQIDNNQKLEESNFKVKFTRLSNYQDYQESYCEVCFQSNNKYYPENDEKGIKMMVCYGCSLKCHAYCYGIDTQTQEELIKKKQDQKVLYFLCQKCRIEPKKPIGCVICNQKKGALKKIENSQTNEWVHITCGFYNKGIVKIDNYRTMAFVKQSDAPIEKDKKAKKSCHFCKSDVGIERCVTDGCQQHAHVYCIMNYVREKEKAGADPLDIKWFARMNYVNNVKFDISKGENETSNLSKNVYFQQSMKHSFNEISQILLGEPIYQLENAASFESAEIVPAEQKQSKISSAKKKGKRKLSEDETQDQNQENTNFIEETQQATKITKQNKIEYQSKLVELGNLVMKNFVLNATTASSIQEEQVVAAAKMNSSALKKSAKNDKIQNSDKATQDSQNSDPEIYLRGGEMYIECPDHRRIDVYCVCQKADASDDMVYCDLCNDWYHYSCVKYNPDKDDDSSGKYRCTMCEDWYNHKKKKLLKEFQSGKAETTNILIANMPKFNLMDFISVIMITDQRIQNLLFNQKKGNIDSQINEAVKFLSYFPLFSSKIQEITVFKQRKYLHQAVNDFLQKIIEETELLKIVSAVQIDEKSPAKYIVLEENLKKNEELKRLIDGISALFQRNKTKEKGILLNLKKPINWILKVHQVFFKKQEKISSLILQELMKDEEDDVKNTVEYQLLDQYAQRLKSWNAKVNSFYENIIQKANSKMEEEKQSAENTEKKQVEEDEFINLKYQLWRDRLSTRPTIEELEQILEEGREIPVDCSQDIKKLESEKDEVQIWFQTLDERERSANLLLTQKLKQEERINKSSHIAQNDQDGESKIKKENNTQSISKASLQEEQAQEQQMNNQNGEKIQVEEEQNQQQKQENSEDPKINEEKSNEKNENQNEAGVKDQMDNEENEQNQKGEQKQQEKMNEENNNAKDQQNTAMEIEKNSEKTDKKGEEHKENHHKQEQESQAEGGKGHVDNLTHQKIYKNQQLMSKGDFEIFANQMFTKVVLQVPRMNQIIDMLQQYEVNELQWERLLEFINEKEQENNAKKQQQELEQNQQQDEFIQQQIILSQYQNNTSKYELIEFQELKDLLESCLKLEIKVPFLNQIVQQMNNYLEQKAQFQNVLNSQFDESNYFQQLKKILTLPFIFEEEKQFYERIVYFKEIQEICKSGFKKFYSVEQIQKLSEICQSSKFSEEITSEFQSKTENICQIAKGLNKIVETGLIEKEQLDQAKELTEQISQMKNSKVDFKRELEILKSIQKSVQWFRSLHKFFFNLNEDQIKLDPSMRVQEIDLEIEDMLEAKNIDECEADIQEKWNLVCQNLNQVKGELYSFIKEGISTEYHHDKRISKIYQNLCEMCWIYEAKLLLSLQDVKFQQVFEMLQTGLNFKINQENEIFKKVKELLESTKKKHEEEMQLRQQHIQEMQKQQQEQLKFQQLQQQQQSLQSKKINLVVSDDSGNENGSQKSDWDKDEDDEEDGQDEEDEDEDEEDEEDDDEDDDDDDDEDEDDNDDDSKTDKDGRDDNNDDDGNGRNNNNQKGNQKKTDLIQIESDLSLMDEEESQQQQQQNESDTNNLNEVQRNQYKTLFEQGLKWKNEVQSAYQIIKNCSSSDSGENNNKMDIEKLSDDSLVTFQQLKNLLQEGYQITQDILKLHQSVVFMKSKMIKLENIFISIHKHLDQFNKIKNPDLVDDSVKIQNCIDISDILIEYKVNLSSNSQEKLSFKNMIKFPFRNLNKFASNYKREEDLSYFIKETTNESSKQIQATSSQQGSKQSRKQQAKLQEQKQRKQKGNVKQSQVIELESQENNQETNNNDSKSEKSGQQVTGLRQKSTRNKTKLIDSDYVYFTKHQTKEETVAAENKQKQKAKQNNKQVSENSKKVAESQEENSEDEGDDDHDSANLEQKAKPEQVSDGDRSKTLENLKKTFMQNEVFSKCLNNIKAIENQLFGELNKDRKKYLIKAQQFTNLFSKLSAYPQISKKLVSKGLQMSSLEKLMNQQDSRLEAIEKQINNQQVQQQESSSAAQNNPKSTQPSSNNKNAQSANLSNNNYNQTSRNSSQQSAQASSQLQKNLNSTKEPQLQKKIKQFDPLPSIPGITSGNNASSQNAQQSSSSSHNSNSVLSMLIQKNDSSKSNNNTNSGNNNTNNNNNSNSNNNNNNNRQKDNNKYNSNSVNNSQNSFQNKFKEDQQNKKNNQNYQQTNNRKRRNQQANFSDESENEEIQSKNVAQQELSKDLYKGRNQSLSFDDDIKINKKSTFIDFENKKQEQKQQSPQSFSQSHQSTNEDKQTPKSSINKQDDENIEQIQNIFNSESKLYTFDKASNSNQQSQGTELLYNPDEEEEGVQGGEVEMDIQKINQQYFDFDYDQNPAGTLSETNQNNSNNSNNKVNNNQQNNSSINYQNDAEKDNLYQKNSSSLKQKSDSFTNKEAYQNQMEEELDVPIPEDSIVRICSSSIKPQKNMDSIKIYMHTLEPIKKLNQFPLTQLIQNLEVKCAYTGFDDVNSYISTYTSRSKSKPQLMVMKGWIEVQNPKKDSENFLQLIKQQDEKKKVLGYKIGSVFFNVFTESQIKKTDYKFDIKPFNSDNAAVQYFVITKKMSEPKPDEPNNYEFVKFCTNLNPPNSLQGISPIISDNEDDENIMSKRDSIFDDKYNEDSQQDLKLDIIDFNQIQQQIQELPTADVPQPSLDDKQPSFDHLSQPHSYQAHGHHQQQPYQGQYNSYQRQQPPPPPIPQINQQGFPSNIPIVPPSQMPFNHSNQSFSNTMPNYNLNSTPTHMQMGGPHQQQQQPHHHLHSGNPINYNQQVPPQQIAPSPLVQNNMSIEQQDNEKKDLSHDLNDISNSQMINESNLELFDFDDLDQLKMLLENDNAGTPSAQSSTLQSSQPPTVQIPPPQQQYHKMGSNQKQPPLPGQAPPFMHSNQTQGNLNESGSAQNQNPNIDPNLQQLIISQRSKPAYEMNPQIQPPFPNQAQQQQQPPQTQPNYQNKPYPPQQQQNLIPPPPVPHQIGNQSQMQPSHPQQYHGHQQQGHMQGQQWNQSNQQGNSQYIRNAPNQNKNPQYGMNNQNSNSYQKGMPNIPPTPHPGQMPNQQQNMNLQNYNNQNMGRQYSHNPQHNQNSNQSGANNMNRQPRYNNNNNQGYGGSQYNNNNPNNQNQQQQNYNKFQRGNQNAMNNNNNGNTPNKGGHGYQQHKNPFGSRQQAHYQRNNQPYTAHNPVPFQDPNTMDNQLMQQQQMQYHPQQNDNMGDLDQRDYS</sequence>
<feature type="compositionally biased region" description="Polar residues" evidence="6">
    <location>
        <begin position="455"/>
        <end position="466"/>
    </location>
</feature>
<dbReference type="InterPro" id="IPR001965">
    <property type="entry name" value="Znf_PHD"/>
</dbReference>
<feature type="compositionally biased region" description="Low complexity" evidence="6">
    <location>
        <begin position="2183"/>
        <end position="2215"/>
    </location>
</feature>
<evidence type="ECO:0000256" key="2">
    <source>
        <dbReference type="ARBA" id="ARBA00022771"/>
    </source>
</evidence>
<feature type="compositionally biased region" description="Basic and acidic residues" evidence="6">
    <location>
        <begin position="998"/>
        <end position="1022"/>
    </location>
</feature>
<feature type="compositionally biased region" description="Polar residues" evidence="6">
    <location>
        <begin position="3237"/>
        <end position="3249"/>
    </location>
</feature>
<dbReference type="InterPro" id="IPR013083">
    <property type="entry name" value="Znf_RING/FYVE/PHD"/>
</dbReference>
<feature type="compositionally biased region" description="Polar residues" evidence="6">
    <location>
        <begin position="376"/>
        <end position="385"/>
    </location>
</feature>
<dbReference type="GeneID" id="7835472"/>
<dbReference type="Pfam" id="PF00628">
    <property type="entry name" value="PHD"/>
    <property type="match status" value="1"/>
</dbReference>
<feature type="region of interest" description="Disordered" evidence="6">
    <location>
        <begin position="2317"/>
        <end position="2354"/>
    </location>
</feature>
<feature type="compositionally biased region" description="Acidic residues" evidence="6">
    <location>
        <begin position="1528"/>
        <end position="1570"/>
    </location>
</feature>
<feature type="region of interest" description="Disordered" evidence="6">
    <location>
        <begin position="1510"/>
        <end position="1634"/>
    </location>
</feature>
<gene>
    <name evidence="8" type="ORF">TTHERM_01232260</name>
</gene>
<keyword evidence="1" id="KW-0479">Metal-binding</keyword>
<feature type="compositionally biased region" description="Low complexity" evidence="6">
    <location>
        <begin position="2154"/>
        <end position="2175"/>
    </location>
</feature>
<feature type="compositionally biased region" description="Low complexity" evidence="6">
    <location>
        <begin position="2323"/>
        <end position="2336"/>
    </location>
</feature>
<feature type="coiled-coil region" evidence="5">
    <location>
        <begin position="762"/>
        <end position="793"/>
    </location>
</feature>
<feature type="compositionally biased region" description="Low complexity" evidence="6">
    <location>
        <begin position="2067"/>
        <end position="2083"/>
    </location>
</feature>
<dbReference type="Pfam" id="PF13832">
    <property type="entry name" value="zf-HC5HC2H_2"/>
    <property type="match status" value="1"/>
</dbReference>
<dbReference type="eggNOG" id="ENOG502R6ZQ">
    <property type="taxonomic scope" value="Eukaryota"/>
</dbReference>
<feature type="compositionally biased region" description="Polar residues" evidence="6">
    <location>
        <begin position="3057"/>
        <end position="3068"/>
    </location>
</feature>
<evidence type="ECO:0000256" key="1">
    <source>
        <dbReference type="ARBA" id="ARBA00022723"/>
    </source>
</evidence>
<dbReference type="SMART" id="SM00249">
    <property type="entry name" value="PHD"/>
    <property type="match status" value="2"/>
</dbReference>
<dbReference type="KEGG" id="tet:TTHERM_01232260"/>
<dbReference type="HOGENOM" id="CLU_225625_0_0_1"/>
<keyword evidence="2 4" id="KW-0863">Zinc-finger</keyword>
<evidence type="ECO:0000259" key="7">
    <source>
        <dbReference type="PROSITE" id="PS50016"/>
    </source>
</evidence>
<feature type="region of interest" description="Disordered" evidence="6">
    <location>
        <begin position="2731"/>
        <end position="2801"/>
    </location>
</feature>
<evidence type="ECO:0000256" key="6">
    <source>
        <dbReference type="SAM" id="MobiDB-lite"/>
    </source>
</evidence>
<dbReference type="SUPFAM" id="SSF57903">
    <property type="entry name" value="FYVE/PHD zinc finger"/>
    <property type="match status" value="2"/>
</dbReference>
<feature type="compositionally biased region" description="Low complexity" evidence="6">
    <location>
        <begin position="3278"/>
        <end position="3288"/>
    </location>
</feature>
<dbReference type="InterPro" id="IPR011011">
    <property type="entry name" value="Znf_FYVE_PHD"/>
</dbReference>
<accession>Q24DG1</accession>
<feature type="compositionally biased region" description="Low complexity" evidence="6">
    <location>
        <begin position="1861"/>
        <end position="1870"/>
    </location>
</feature>
<feature type="region of interest" description="Disordered" evidence="6">
    <location>
        <begin position="2418"/>
        <end position="2453"/>
    </location>
</feature>
<feature type="compositionally biased region" description="Polar residues" evidence="6">
    <location>
        <begin position="3096"/>
        <end position="3120"/>
    </location>
</feature>
<feature type="region of interest" description="Disordered" evidence="6">
    <location>
        <begin position="444"/>
        <end position="467"/>
    </location>
</feature>
<feature type="compositionally biased region" description="Low complexity" evidence="6">
    <location>
        <begin position="905"/>
        <end position="921"/>
    </location>
</feature>
<keyword evidence="5" id="KW-0175">Coiled coil</keyword>